<dbReference type="PANTHER" id="PTHR33352:SF3">
    <property type="entry name" value="SLR1612 PROTEIN"/>
    <property type="match status" value="1"/>
</dbReference>
<keyword evidence="1" id="KW-0175">Coiled coil</keyword>
<dbReference type="InterPro" id="IPR008538">
    <property type="entry name" value="Uma2"/>
</dbReference>
<gene>
    <name evidence="4" type="ORF">Mic7113_2490</name>
</gene>
<dbReference type="EMBL" id="CP003630">
    <property type="protein sequence ID" value="AFZ18291.1"/>
    <property type="molecule type" value="Genomic_DNA"/>
</dbReference>
<evidence type="ECO:0000259" key="3">
    <source>
        <dbReference type="Pfam" id="PF05685"/>
    </source>
</evidence>
<feature type="region of interest" description="Disordered" evidence="2">
    <location>
        <begin position="1"/>
        <end position="42"/>
    </location>
</feature>
<keyword evidence="5" id="KW-1185">Reference proteome</keyword>
<organism evidence="4 5">
    <name type="scientific">Allocoleopsis franciscana PCC 7113</name>
    <dbReference type="NCBI Taxonomy" id="1173027"/>
    <lineage>
        <taxon>Bacteria</taxon>
        <taxon>Bacillati</taxon>
        <taxon>Cyanobacteriota</taxon>
        <taxon>Cyanophyceae</taxon>
        <taxon>Coleofasciculales</taxon>
        <taxon>Coleofasciculaceae</taxon>
        <taxon>Allocoleopsis</taxon>
        <taxon>Allocoleopsis franciscana</taxon>
    </lineage>
</organism>
<feature type="compositionally biased region" description="Polar residues" evidence="2">
    <location>
        <begin position="1"/>
        <end position="15"/>
    </location>
</feature>
<dbReference type="PATRIC" id="fig|1173027.3.peg.2721"/>
<evidence type="ECO:0000256" key="1">
    <source>
        <dbReference type="SAM" id="Coils"/>
    </source>
</evidence>
<evidence type="ECO:0000256" key="2">
    <source>
        <dbReference type="SAM" id="MobiDB-lite"/>
    </source>
</evidence>
<protein>
    <recommendedName>
        <fullName evidence="3">Putative restriction endonuclease domain-containing protein</fullName>
    </recommendedName>
</protein>
<evidence type="ECO:0000313" key="4">
    <source>
        <dbReference type="EMBL" id="AFZ18291.1"/>
    </source>
</evidence>
<evidence type="ECO:0000313" key="5">
    <source>
        <dbReference type="Proteomes" id="UP000010471"/>
    </source>
</evidence>
<name>K9WER4_9CYAN</name>
<dbReference type="RefSeq" id="WP_015182440.1">
    <property type="nucleotide sequence ID" value="NC_019738.1"/>
</dbReference>
<dbReference type="KEGG" id="mic:Mic7113_2490"/>
<dbReference type="PANTHER" id="PTHR33352">
    <property type="entry name" value="SLR1095 PROTEIN"/>
    <property type="match status" value="1"/>
</dbReference>
<accession>K9WER4</accession>
<reference evidence="4 5" key="1">
    <citation type="submission" date="2012-06" db="EMBL/GenBank/DDBJ databases">
        <title>Finished chromosome of genome of Microcoleus sp. PCC 7113.</title>
        <authorList>
            <consortium name="US DOE Joint Genome Institute"/>
            <person name="Gugger M."/>
            <person name="Coursin T."/>
            <person name="Rippka R."/>
            <person name="Tandeau De Marsac N."/>
            <person name="Huntemann M."/>
            <person name="Wei C.-L."/>
            <person name="Han J."/>
            <person name="Detter J.C."/>
            <person name="Han C."/>
            <person name="Tapia R."/>
            <person name="Chen A."/>
            <person name="Kyrpides N."/>
            <person name="Mavromatis K."/>
            <person name="Markowitz V."/>
            <person name="Szeto E."/>
            <person name="Ivanova N."/>
            <person name="Pagani I."/>
            <person name="Pati A."/>
            <person name="Goodwin L."/>
            <person name="Nordberg H.P."/>
            <person name="Cantor M.N."/>
            <person name="Hua S.X."/>
            <person name="Woyke T."/>
            <person name="Kerfeld C.A."/>
        </authorList>
    </citation>
    <scope>NUCLEOTIDE SEQUENCE [LARGE SCALE GENOMIC DNA]</scope>
    <source>
        <strain evidence="4 5">PCC 7113</strain>
    </source>
</reference>
<feature type="coiled-coil region" evidence="1">
    <location>
        <begin position="223"/>
        <end position="264"/>
    </location>
</feature>
<dbReference type="eggNOG" id="COG4636">
    <property type="taxonomic scope" value="Bacteria"/>
</dbReference>
<dbReference type="AlphaFoldDB" id="K9WER4"/>
<dbReference type="OrthoDB" id="278499at2"/>
<proteinExistence type="predicted"/>
<dbReference type="Pfam" id="PF05685">
    <property type="entry name" value="Uma2"/>
    <property type="match status" value="1"/>
</dbReference>
<dbReference type="HOGENOM" id="CLU_075279_2_1_3"/>
<dbReference type="Proteomes" id="UP000010471">
    <property type="component" value="Chromosome"/>
</dbReference>
<dbReference type="STRING" id="1173027.Mic7113_2490"/>
<sequence>MSQITQSLDPSTDLSPTAGLPASLPDHTQLPDSDGNFVKNFQEPPEGDLLTDCITPILQQLHPDGQYCIGRDCGIYWRMTEPPEPPEKGAEAPDWFYVPDVPPNLNGEIRRSYVLWKEFVAPLIALEFVSGEGTEERDKTPKKGKFWVYERAIRIPYYGIYEVKKAQVEVYQLVNGRYQLMPANERGHYPIEPLGVELGIWQGVYQNQEWPWLRWWDIGGNLLLTAEERLEQERQEKELAQQRAEQERQRAERLAEQLRALGVEPEV</sequence>
<feature type="domain" description="Putative restriction endonuclease" evidence="3">
    <location>
        <begin position="49"/>
        <end position="201"/>
    </location>
</feature>